<dbReference type="InterPro" id="IPR018060">
    <property type="entry name" value="HTH_AraC"/>
</dbReference>
<dbReference type="PANTHER" id="PTHR40055">
    <property type="entry name" value="TRANSCRIPTIONAL REGULATOR YGIV-RELATED"/>
    <property type="match status" value="1"/>
</dbReference>
<proteinExistence type="predicted"/>
<dbReference type="InterPro" id="IPR011256">
    <property type="entry name" value="Reg_factor_effector_dom_sf"/>
</dbReference>
<dbReference type="InterPro" id="IPR029442">
    <property type="entry name" value="GyrI-like"/>
</dbReference>
<protein>
    <submittedName>
        <fullName evidence="4">AraC family transcriptional regulator</fullName>
    </submittedName>
</protein>
<feature type="domain" description="HTH araC/xylS-type" evidence="3">
    <location>
        <begin position="16"/>
        <end position="117"/>
    </location>
</feature>
<reference evidence="4 5" key="1">
    <citation type="submission" date="2016-08" db="EMBL/GenBank/DDBJ databases">
        <authorList>
            <person name="Seilhamer J.J."/>
        </authorList>
    </citation>
    <scope>NUCLEOTIDE SEQUENCE [LARGE SCALE GENOMIC DNA]</scope>
    <source>
        <strain evidence="4 5">CFBP2542</strain>
    </source>
</reference>
<dbReference type="Pfam" id="PF12833">
    <property type="entry name" value="HTH_18"/>
    <property type="match status" value="1"/>
</dbReference>
<dbReference type="Pfam" id="PF06445">
    <property type="entry name" value="GyrI-like"/>
    <property type="match status" value="1"/>
</dbReference>
<dbReference type="PANTHER" id="PTHR40055:SF1">
    <property type="entry name" value="TRANSCRIPTIONAL REGULATOR YGIV-RELATED"/>
    <property type="match status" value="1"/>
</dbReference>
<dbReference type="InterPro" id="IPR010499">
    <property type="entry name" value="AraC_E-bd"/>
</dbReference>
<evidence type="ECO:0000256" key="1">
    <source>
        <dbReference type="ARBA" id="ARBA00023015"/>
    </source>
</evidence>
<dbReference type="Gene3D" id="1.10.10.60">
    <property type="entry name" value="Homeodomain-like"/>
    <property type="match status" value="1"/>
</dbReference>
<sequence>MQAADSSVSGWQRGVERVVAHLQTVVRSGAALPDLAELAAIAHQSPYHFHRVYRALTGEPVGQTVARLRLSQALHLLGRGDASVTEVALAVGYQTPQALARACRNALQASPSVLRASPALRASKLQQLSAPPSGARVASAPLAVSVQTLEPFELVVLRKRGAFDDLDRGFGQIVAWAARTGVVDHLQCLVGLPLSDHRDVPAHAHLFECGVGFATSAFATPAAPLQLRHLNGGLHAVLRQVGSYAGLEDALDCMLAFWLPGSGYVLREAPVHYLFLDDPEETPEATLRADIRIPVATGDSHL</sequence>
<accession>A0A2S7DSS6</accession>
<dbReference type="InterPro" id="IPR050908">
    <property type="entry name" value="SmbC-like"/>
</dbReference>
<evidence type="ECO:0000313" key="5">
    <source>
        <dbReference type="Proteomes" id="UP000239561"/>
    </source>
</evidence>
<dbReference type="GO" id="GO:0043565">
    <property type="term" value="F:sequence-specific DNA binding"/>
    <property type="evidence" value="ECO:0007669"/>
    <property type="project" value="InterPro"/>
</dbReference>
<dbReference type="AlphaFoldDB" id="A0A2S7DSS6"/>
<dbReference type="EMBL" id="MDED01000012">
    <property type="protein sequence ID" value="PPU76820.1"/>
    <property type="molecule type" value="Genomic_DNA"/>
</dbReference>
<dbReference type="SUPFAM" id="SSF55136">
    <property type="entry name" value="Probable bacterial effector-binding domain"/>
    <property type="match status" value="1"/>
</dbReference>
<dbReference type="InterPro" id="IPR009057">
    <property type="entry name" value="Homeodomain-like_sf"/>
</dbReference>
<dbReference type="PROSITE" id="PS01124">
    <property type="entry name" value="HTH_ARAC_FAMILY_2"/>
    <property type="match status" value="1"/>
</dbReference>
<evidence type="ECO:0000313" key="4">
    <source>
        <dbReference type="EMBL" id="PPU76820.1"/>
    </source>
</evidence>
<dbReference type="SMART" id="SM00342">
    <property type="entry name" value="HTH_ARAC"/>
    <property type="match status" value="1"/>
</dbReference>
<dbReference type="Gene3D" id="3.20.80.10">
    <property type="entry name" value="Regulatory factor, effector binding domain"/>
    <property type="match status" value="1"/>
</dbReference>
<comment type="caution">
    <text evidence="4">The sequence shown here is derived from an EMBL/GenBank/DDBJ whole genome shotgun (WGS) entry which is preliminary data.</text>
</comment>
<organism evidence="4 5">
    <name type="scientific">Xanthomonas cucurbitae</name>
    <dbReference type="NCBI Taxonomy" id="56453"/>
    <lineage>
        <taxon>Bacteria</taxon>
        <taxon>Pseudomonadati</taxon>
        <taxon>Pseudomonadota</taxon>
        <taxon>Gammaproteobacteria</taxon>
        <taxon>Lysobacterales</taxon>
        <taxon>Lysobacteraceae</taxon>
        <taxon>Xanthomonas</taxon>
    </lineage>
</organism>
<gene>
    <name evidence="4" type="ORF">XcuCFBP2542_08125</name>
</gene>
<dbReference type="Proteomes" id="UP000239561">
    <property type="component" value="Unassembled WGS sequence"/>
</dbReference>
<evidence type="ECO:0000259" key="3">
    <source>
        <dbReference type="PROSITE" id="PS01124"/>
    </source>
</evidence>
<keyword evidence="2" id="KW-0804">Transcription</keyword>
<evidence type="ECO:0000256" key="2">
    <source>
        <dbReference type="ARBA" id="ARBA00023163"/>
    </source>
</evidence>
<dbReference type="RefSeq" id="WP_104603106.1">
    <property type="nucleotide sequence ID" value="NZ_CP082217.1"/>
</dbReference>
<dbReference type="GO" id="GO:0003700">
    <property type="term" value="F:DNA-binding transcription factor activity"/>
    <property type="evidence" value="ECO:0007669"/>
    <property type="project" value="InterPro"/>
</dbReference>
<dbReference type="SUPFAM" id="SSF46689">
    <property type="entry name" value="Homeodomain-like"/>
    <property type="match status" value="1"/>
</dbReference>
<dbReference type="SMART" id="SM00871">
    <property type="entry name" value="AraC_E_bind"/>
    <property type="match status" value="1"/>
</dbReference>
<keyword evidence="1" id="KW-0805">Transcription regulation</keyword>
<name>A0A2S7DSS6_9XANT</name>